<dbReference type="RefSeq" id="WP_184434146.1">
    <property type="nucleotide sequence ID" value="NZ_JACIGI010000011.1"/>
</dbReference>
<comment type="caution">
    <text evidence="3">The sequence shown here is derived from an EMBL/GenBank/DDBJ whole genome shotgun (WGS) entry which is preliminary data.</text>
</comment>
<keyword evidence="2" id="KW-1133">Transmembrane helix</keyword>
<dbReference type="Proteomes" id="UP000555728">
    <property type="component" value="Unassembled WGS sequence"/>
</dbReference>
<dbReference type="EMBL" id="JACIGI010000011">
    <property type="protein sequence ID" value="MBB4285990.1"/>
    <property type="molecule type" value="Genomic_DNA"/>
</dbReference>
<dbReference type="InterPro" id="IPR011990">
    <property type="entry name" value="TPR-like_helical_dom_sf"/>
</dbReference>
<protein>
    <submittedName>
        <fullName evidence="3">Tetratricopeptide (TPR) repeat protein</fullName>
    </submittedName>
</protein>
<evidence type="ECO:0000256" key="1">
    <source>
        <dbReference type="SAM" id="MobiDB-lite"/>
    </source>
</evidence>
<dbReference type="AlphaFoldDB" id="A0A7W6WKD0"/>
<feature type="region of interest" description="Disordered" evidence="1">
    <location>
        <begin position="1"/>
        <end position="21"/>
    </location>
</feature>
<feature type="transmembrane region" description="Helical" evidence="2">
    <location>
        <begin position="83"/>
        <end position="107"/>
    </location>
</feature>
<evidence type="ECO:0000313" key="4">
    <source>
        <dbReference type="Proteomes" id="UP000555728"/>
    </source>
</evidence>
<keyword evidence="4" id="KW-1185">Reference proteome</keyword>
<proteinExistence type="predicted"/>
<keyword evidence="2" id="KW-0812">Transmembrane</keyword>
<feature type="transmembrane region" description="Helical" evidence="2">
    <location>
        <begin position="38"/>
        <end position="71"/>
    </location>
</feature>
<dbReference type="Gene3D" id="1.25.40.10">
    <property type="entry name" value="Tetratricopeptide repeat domain"/>
    <property type="match status" value="1"/>
</dbReference>
<keyword evidence="2" id="KW-0472">Membrane</keyword>
<sequence length="392" mass="42075">MTAAAETAPTPAPTPARRATADPEAAGPLLRRVAAVELALTAVALLMPATLPAVLLMHAAVAAGVVAWLSWRWRQGRVTAVGLLLGVLLPVLGPVAAVGALATMALAARWRRDALTVDEWYVALFPDEDRSRAEALYEAIVSGRETVGTDSVVSFMDVLDHGALAQKQAMLSLLTTHFRPPFAPVLRRALDDDLAAIRVQAASAVAEIEGRFQDRLMALQDAVEAAPEAADRWTALARHLDDYAYTGLLDPGREADNRERALDAYLKAIDLDPGAPGPRIAVARLLMRQHRPAEARVWITTFRETAGVRAPELDDWYAECLYALREYDTLRDVAALRLTEAAHGTPVRAAVLPALGLWSGRPDWDRLPVADPAAVAAVESAWAGTPAEGAAR</sequence>
<name>A0A7W6WKD0_9PROT</name>
<organism evidence="3 4">
    <name type="scientific">Roseospira goensis</name>
    <dbReference type="NCBI Taxonomy" id="391922"/>
    <lineage>
        <taxon>Bacteria</taxon>
        <taxon>Pseudomonadati</taxon>
        <taxon>Pseudomonadota</taxon>
        <taxon>Alphaproteobacteria</taxon>
        <taxon>Rhodospirillales</taxon>
        <taxon>Rhodospirillaceae</taxon>
        <taxon>Roseospira</taxon>
    </lineage>
</organism>
<evidence type="ECO:0000313" key="3">
    <source>
        <dbReference type="EMBL" id="MBB4285990.1"/>
    </source>
</evidence>
<accession>A0A7W6WKD0</accession>
<evidence type="ECO:0000256" key="2">
    <source>
        <dbReference type="SAM" id="Phobius"/>
    </source>
</evidence>
<gene>
    <name evidence="3" type="ORF">GGD88_001713</name>
</gene>
<dbReference type="SUPFAM" id="SSF48452">
    <property type="entry name" value="TPR-like"/>
    <property type="match status" value="1"/>
</dbReference>
<reference evidence="3 4" key="1">
    <citation type="submission" date="2020-08" db="EMBL/GenBank/DDBJ databases">
        <title>Genome sequencing of Purple Non-Sulfur Bacteria from various extreme environments.</title>
        <authorList>
            <person name="Mayer M."/>
        </authorList>
    </citation>
    <scope>NUCLEOTIDE SEQUENCE [LARGE SCALE GENOMIC DNA]</scope>
    <source>
        <strain evidence="3 4">JA135</strain>
    </source>
</reference>